<dbReference type="AlphaFoldDB" id="A0A7W9DKI3"/>
<dbReference type="Gene3D" id="1.20.1600.10">
    <property type="entry name" value="Outer membrane efflux proteins (OEP)"/>
    <property type="match status" value="1"/>
</dbReference>
<keyword evidence="1" id="KW-0732">Signal</keyword>
<feature type="signal peptide" evidence="1">
    <location>
        <begin position="1"/>
        <end position="23"/>
    </location>
</feature>
<feature type="chain" id="PRO_5031066944" evidence="1">
    <location>
        <begin position="24"/>
        <end position="416"/>
    </location>
</feature>
<protein>
    <submittedName>
        <fullName evidence="2">Outer membrane protein TolC</fullName>
    </submittedName>
</protein>
<dbReference type="Proteomes" id="UP000537718">
    <property type="component" value="Unassembled WGS sequence"/>
</dbReference>
<organism evidence="2 3">
    <name type="scientific">Pedobacter cryoconitis</name>
    <dbReference type="NCBI Taxonomy" id="188932"/>
    <lineage>
        <taxon>Bacteria</taxon>
        <taxon>Pseudomonadati</taxon>
        <taxon>Bacteroidota</taxon>
        <taxon>Sphingobacteriia</taxon>
        <taxon>Sphingobacteriales</taxon>
        <taxon>Sphingobacteriaceae</taxon>
        <taxon>Pedobacter</taxon>
    </lineage>
</organism>
<sequence>MAHFKSYILILAMTGFGLCAARAQQPVRNLDYFYQEAVKRSPLLKDYNNQLQSSKIDSMRVKAGYKPQVSALANGLYAPVVNGYGFDEVLTNGKALEAVLNVNYNLASKKNINNQLEGIHLQADSIRFATGLSVLDLQKAVTDQYITAFASQQQAAFNQEVYQLLHEEEIVLKKLTRANVYKQVDYLTFLVTFQQQQLQWKQAELQLKNDYSTLNYLTGIADTTTHELAEPAIEPVLLSAETGFFYQKFGIDSLKLVNQKKAVDFNYKPKASVYANGGYNSSFAYQPYRNFGASAGFTVAVPIFDGHQRKMQYDKLSIAQRTINVYKEFFQNQHTQQLNLLRQQIADQNGLYQQVSEQIKFTKSLIQVDSRLLQTGDIRIADFVIAINNYLAAQNLKRQTNITRLKLFNQLNYWNR</sequence>
<evidence type="ECO:0000256" key="1">
    <source>
        <dbReference type="SAM" id="SignalP"/>
    </source>
</evidence>
<proteinExistence type="predicted"/>
<dbReference type="EMBL" id="JACHCF010000007">
    <property type="protein sequence ID" value="MBB5622252.1"/>
    <property type="molecule type" value="Genomic_DNA"/>
</dbReference>
<reference evidence="2 3" key="1">
    <citation type="submission" date="2020-08" db="EMBL/GenBank/DDBJ databases">
        <title>Genomic Encyclopedia of Type Strains, Phase IV (KMG-V): Genome sequencing to study the core and pangenomes of soil and plant-associated prokaryotes.</title>
        <authorList>
            <person name="Whitman W."/>
        </authorList>
    </citation>
    <scope>NUCLEOTIDE SEQUENCE [LARGE SCALE GENOMIC DNA]</scope>
    <source>
        <strain evidence="2 3">MP7CTX6</strain>
    </source>
</reference>
<accession>A0A7W9DKI3</accession>
<evidence type="ECO:0000313" key="3">
    <source>
        <dbReference type="Proteomes" id="UP000537718"/>
    </source>
</evidence>
<dbReference type="GO" id="GO:0015562">
    <property type="term" value="F:efflux transmembrane transporter activity"/>
    <property type="evidence" value="ECO:0007669"/>
    <property type="project" value="InterPro"/>
</dbReference>
<dbReference type="SUPFAM" id="SSF56954">
    <property type="entry name" value="Outer membrane efflux proteins (OEP)"/>
    <property type="match status" value="1"/>
</dbReference>
<gene>
    <name evidence="2" type="ORF">HDE69_003317</name>
</gene>
<name>A0A7W9DKI3_9SPHI</name>
<comment type="caution">
    <text evidence="2">The sequence shown here is derived from an EMBL/GenBank/DDBJ whole genome shotgun (WGS) entry which is preliminary data.</text>
</comment>
<dbReference type="RefSeq" id="WP_183868172.1">
    <property type="nucleotide sequence ID" value="NZ_JACHCF010000007.1"/>
</dbReference>
<evidence type="ECO:0000313" key="2">
    <source>
        <dbReference type="EMBL" id="MBB5622252.1"/>
    </source>
</evidence>